<evidence type="ECO:0000256" key="4">
    <source>
        <dbReference type="ARBA" id="ARBA00023136"/>
    </source>
</evidence>
<reference evidence="8 9" key="1">
    <citation type="journal article" date="2012" name="Extremophiles">
        <title>Thermotomaculum hydrothermale gen. nov., sp. nov., a novel heterotrophic thermophile within the phylum Acidobacteria from a deep-sea hydrothermal vent chimney in the Southern Okinawa Trough.</title>
        <authorList>
            <person name="Izumi H."/>
            <person name="Nunoura T."/>
            <person name="Miyazaki M."/>
            <person name="Mino S."/>
            <person name="Toki T."/>
            <person name="Takai K."/>
            <person name="Sako Y."/>
            <person name="Sawabe T."/>
            <person name="Nakagawa S."/>
        </authorList>
    </citation>
    <scope>NUCLEOTIDE SEQUENCE [LARGE SCALE GENOMIC DNA]</scope>
    <source>
        <strain evidence="8 9">AC55</strain>
    </source>
</reference>
<protein>
    <recommendedName>
        <fullName evidence="7">Lipopolysaccharide assembly protein A domain-containing protein</fullName>
    </recommendedName>
</protein>
<feature type="transmembrane region" description="Helical" evidence="6">
    <location>
        <begin position="46"/>
        <end position="68"/>
    </location>
</feature>
<dbReference type="AlphaFoldDB" id="A0A7R6PF40"/>
<gene>
    <name evidence="8" type="ORF">TTHT_1028</name>
</gene>
<evidence type="ECO:0000256" key="3">
    <source>
        <dbReference type="ARBA" id="ARBA00022989"/>
    </source>
</evidence>
<keyword evidence="2 6" id="KW-0812">Transmembrane</keyword>
<keyword evidence="1" id="KW-1003">Cell membrane</keyword>
<evidence type="ECO:0000256" key="2">
    <source>
        <dbReference type="ARBA" id="ARBA00022692"/>
    </source>
</evidence>
<feature type="transmembrane region" description="Helical" evidence="6">
    <location>
        <begin position="7"/>
        <end position="26"/>
    </location>
</feature>
<dbReference type="RefSeq" id="WP_201328923.1">
    <property type="nucleotide sequence ID" value="NZ_AP017470.1"/>
</dbReference>
<dbReference type="EMBL" id="AP017470">
    <property type="protein sequence ID" value="BBB32568.1"/>
    <property type="molecule type" value="Genomic_DNA"/>
</dbReference>
<dbReference type="InterPro" id="IPR010445">
    <property type="entry name" value="LapA_dom"/>
</dbReference>
<keyword evidence="4 6" id="KW-0472">Membrane</keyword>
<dbReference type="GO" id="GO:0005886">
    <property type="term" value="C:plasma membrane"/>
    <property type="evidence" value="ECO:0007669"/>
    <property type="project" value="InterPro"/>
</dbReference>
<evidence type="ECO:0000259" key="7">
    <source>
        <dbReference type="Pfam" id="PF06305"/>
    </source>
</evidence>
<organism evidence="8 9">
    <name type="scientific">Thermotomaculum hydrothermale</name>
    <dbReference type="NCBI Taxonomy" id="981385"/>
    <lineage>
        <taxon>Bacteria</taxon>
        <taxon>Pseudomonadati</taxon>
        <taxon>Acidobacteriota</taxon>
        <taxon>Holophagae</taxon>
        <taxon>Thermotomaculales</taxon>
        <taxon>Thermotomaculaceae</taxon>
        <taxon>Thermotomaculum</taxon>
    </lineage>
</organism>
<feature type="coiled-coil region" evidence="5">
    <location>
        <begin position="71"/>
        <end position="98"/>
    </location>
</feature>
<keyword evidence="5" id="KW-0175">Coiled coil</keyword>
<keyword evidence="9" id="KW-1185">Reference proteome</keyword>
<keyword evidence="3 6" id="KW-1133">Transmembrane helix</keyword>
<evidence type="ECO:0000256" key="6">
    <source>
        <dbReference type="SAM" id="Phobius"/>
    </source>
</evidence>
<dbReference type="Pfam" id="PF06305">
    <property type="entry name" value="LapA_dom"/>
    <property type="match status" value="1"/>
</dbReference>
<evidence type="ECO:0000313" key="8">
    <source>
        <dbReference type="EMBL" id="BBB32568.1"/>
    </source>
</evidence>
<accession>A0A7R6PF40</accession>
<feature type="domain" description="Lipopolysaccharide assembly protein A" evidence="7">
    <location>
        <begin position="28"/>
        <end position="93"/>
    </location>
</feature>
<dbReference type="KEGG" id="thyd:TTHT_1028"/>
<sequence length="110" mass="13127">MKQLDTVRYAIWILLLFFVLIMILLNANQTVDFRYFIFESNVIKDIPMFVVIFVSFGVGLLLGLLFSFKEVLKFKKRLKDSESELEKLRREVEAHRNKEVEEFFEKNGDK</sequence>
<evidence type="ECO:0000313" key="9">
    <source>
        <dbReference type="Proteomes" id="UP000595564"/>
    </source>
</evidence>
<dbReference type="Proteomes" id="UP000595564">
    <property type="component" value="Chromosome"/>
</dbReference>
<evidence type="ECO:0000256" key="1">
    <source>
        <dbReference type="ARBA" id="ARBA00022475"/>
    </source>
</evidence>
<name>A0A7R6PF40_9BACT</name>
<evidence type="ECO:0000256" key="5">
    <source>
        <dbReference type="SAM" id="Coils"/>
    </source>
</evidence>
<proteinExistence type="predicted"/>